<dbReference type="Gene3D" id="3.40.850.10">
    <property type="entry name" value="Kinesin motor domain"/>
    <property type="match status" value="1"/>
</dbReference>
<keyword evidence="7" id="KW-0175">Coiled coil</keyword>
<keyword evidence="3 6" id="KW-0518">Myosin</keyword>
<dbReference type="SUPFAM" id="SSF52540">
    <property type="entry name" value="P-loop containing nucleoside triphosphate hydrolases"/>
    <property type="match status" value="1"/>
</dbReference>
<dbReference type="PRINTS" id="PR00193">
    <property type="entry name" value="MYOSINHEAVY"/>
</dbReference>
<dbReference type="SMART" id="SM00242">
    <property type="entry name" value="MYSc"/>
    <property type="match status" value="1"/>
</dbReference>
<evidence type="ECO:0000256" key="1">
    <source>
        <dbReference type="ARBA" id="ARBA00022741"/>
    </source>
</evidence>
<gene>
    <name evidence="10" type="ORF">PCAL00307_LOCUS14679</name>
    <name evidence="11" type="ORF">PECAL_1P07600</name>
</gene>
<evidence type="ECO:0000256" key="8">
    <source>
        <dbReference type="SAM" id="MobiDB-lite"/>
    </source>
</evidence>
<dbReference type="OrthoDB" id="37397at2759"/>
<dbReference type="GO" id="GO:0005737">
    <property type="term" value="C:cytoplasm"/>
    <property type="evidence" value="ECO:0007669"/>
    <property type="project" value="TreeGrafter"/>
</dbReference>
<dbReference type="PROSITE" id="PS50096">
    <property type="entry name" value="IQ"/>
    <property type="match status" value="2"/>
</dbReference>
<sequence>MADRAAIYVQDDRLVWAPATVLQQSAGKLVVKARRPANDASLESCPYVELQTEGDASTLPQQNTPAIVEDLVSLDRLHEASVLWCLRERFFRGKPYTRTGDDIVVAVNPFKWLPQLYDAQTRERYGEKQEEAHAYAISNRAFRGVLDGRDQSILVSGESGAGKTETVKILLRHLCGDSSDVASRVLDAAPLLESFGNAKTIRNDNSSRFGKFTRLRYDGHGRLRGSDCETYLLEKSRVVAQAPGERTYHCAYGIPDLDVAALHYVTASQRGTIEGLTDEDRHSQAWASLAKCGVSAKDRDSLIDMLKAVFLLGDSTDEAASLLGVPADSLKTALKERTVTVRRETTIVQRTPAERTAARDALAKELYARCFDWVVALTNEATSVDAWEASCGLLDIFGFESFPINRFEQLCINYANERLQEKFCRDLFRSVQAEYEDEGIPFEPIAFPDAAAALKLLEGPMGIVDVLDEECARPGGSELALVSKLKTLHDDNQRFYVPDKFSANKFGVRHYAEPVSYTVDGWCERNRDALHADLVELMKKSSVSSLFETDDKRQKTVASKFRRRLKTLLEDVSRTETRYVRCVKPNSEASSSLFDAPSVCAQLRCAGVVAAVEMTRAGYPNRSGHAAFLARYGRLTSESDVESVARSLLGERRHAVGKTRVYLGPGVLEFLERLLSTAHARSATSVNTCARRYLQLRRFSVLRQTAILVQRRRRGFVRRRAFVSLVAASITLQAVARSRRARKATKHKRRRVSATRLAAWAKTRSELHKFTRVRDASVRIQTLVRRVLAVLFVEKLRRNAIERQKMENQLDELRRRLDEEKEQRERVERRLSSDTLTDESTRMLDYLRTEVVALTRTCDALRRENDILRTHHERGQQARASAQQSVAAVAAHVRFLGDKNASIKNENRQLLKATAVLKEELAMRQAIYLNQVAQNAKLRRVMESMVDTADVRGCDRSLLEELRVMADLPLHEDSIDEEPVVAGVDQRPGFFGRLFGGSQKRSWIGNAPSPGDKARGPTHARSQRLSRVDASTTFE</sequence>
<evidence type="ECO:0000256" key="7">
    <source>
        <dbReference type="SAM" id="Coils"/>
    </source>
</evidence>
<keyword evidence="4 6" id="KW-0505">Motor protein</keyword>
<evidence type="ECO:0000256" key="5">
    <source>
        <dbReference type="ARBA" id="ARBA00023203"/>
    </source>
</evidence>
<evidence type="ECO:0000256" key="6">
    <source>
        <dbReference type="PROSITE-ProRule" id="PRU00782"/>
    </source>
</evidence>
<keyword evidence="1 6" id="KW-0547">Nucleotide-binding</keyword>
<evidence type="ECO:0000313" key="11">
    <source>
        <dbReference type="EMBL" id="CAH0364400.1"/>
    </source>
</evidence>
<evidence type="ECO:0000256" key="3">
    <source>
        <dbReference type="ARBA" id="ARBA00023123"/>
    </source>
</evidence>
<dbReference type="GO" id="GO:0016459">
    <property type="term" value="C:myosin complex"/>
    <property type="evidence" value="ECO:0007669"/>
    <property type="project" value="UniProtKB-KW"/>
</dbReference>
<dbReference type="GO" id="GO:0000146">
    <property type="term" value="F:microfilament motor activity"/>
    <property type="evidence" value="ECO:0007669"/>
    <property type="project" value="TreeGrafter"/>
</dbReference>
<dbReference type="Gene3D" id="1.20.5.4820">
    <property type="match status" value="1"/>
</dbReference>
<dbReference type="Gene3D" id="1.20.120.720">
    <property type="entry name" value="Myosin VI head, motor domain, U50 subdomain"/>
    <property type="match status" value="1"/>
</dbReference>
<dbReference type="EMBL" id="HBIW01017010">
    <property type="protein sequence ID" value="CAE0699243.1"/>
    <property type="molecule type" value="Transcribed_RNA"/>
</dbReference>
<feature type="region of interest" description="Disordered" evidence="8">
    <location>
        <begin position="1001"/>
        <end position="1035"/>
    </location>
</feature>
<reference evidence="10" key="1">
    <citation type="submission" date="2021-01" db="EMBL/GenBank/DDBJ databases">
        <authorList>
            <person name="Corre E."/>
            <person name="Pelletier E."/>
            <person name="Niang G."/>
            <person name="Scheremetjew M."/>
            <person name="Finn R."/>
            <person name="Kale V."/>
            <person name="Holt S."/>
            <person name="Cochrane G."/>
            <person name="Meng A."/>
            <person name="Brown T."/>
            <person name="Cohen L."/>
        </authorList>
    </citation>
    <scope>NUCLEOTIDE SEQUENCE</scope>
    <source>
        <strain evidence="10">CCMP1756</strain>
    </source>
</reference>
<keyword evidence="2 6" id="KW-0067">ATP-binding</keyword>
<evidence type="ECO:0000313" key="10">
    <source>
        <dbReference type="EMBL" id="CAE0699243.1"/>
    </source>
</evidence>
<dbReference type="InterPro" id="IPR027417">
    <property type="entry name" value="P-loop_NTPase"/>
</dbReference>
<dbReference type="PANTHER" id="PTHR13140:SF706">
    <property type="entry name" value="DILUTE CLASS UNCONVENTIONAL MYOSIN, ISOFORM C"/>
    <property type="match status" value="1"/>
</dbReference>
<dbReference type="Proteomes" id="UP000789595">
    <property type="component" value="Unassembled WGS sequence"/>
</dbReference>
<dbReference type="Gene3D" id="1.20.58.530">
    <property type="match status" value="1"/>
</dbReference>
<feature type="coiled-coil region" evidence="7">
    <location>
        <begin position="796"/>
        <end position="864"/>
    </location>
</feature>
<name>A0A7S4E9Z3_9STRA</name>
<dbReference type="InterPro" id="IPR001609">
    <property type="entry name" value="Myosin_head_motor_dom-like"/>
</dbReference>
<feature type="compositionally biased region" description="Polar residues" evidence="8">
    <location>
        <begin position="1025"/>
        <end position="1035"/>
    </location>
</feature>
<protein>
    <recommendedName>
        <fullName evidence="9">Myosin motor domain-containing protein</fullName>
    </recommendedName>
</protein>
<comment type="similarity">
    <text evidence="6">Belongs to the TRAFAC class myosin-kinesin ATPase superfamily. Myosin family.</text>
</comment>
<keyword evidence="5 6" id="KW-0009">Actin-binding</keyword>
<feature type="binding site" evidence="6">
    <location>
        <begin position="157"/>
        <end position="164"/>
    </location>
    <ligand>
        <name>ATP</name>
        <dbReference type="ChEBI" id="CHEBI:30616"/>
    </ligand>
</feature>
<dbReference type="GO" id="GO:0005524">
    <property type="term" value="F:ATP binding"/>
    <property type="evidence" value="ECO:0007669"/>
    <property type="project" value="UniProtKB-UniRule"/>
</dbReference>
<reference evidence="11" key="2">
    <citation type="submission" date="2021-11" db="EMBL/GenBank/DDBJ databases">
        <authorList>
            <consortium name="Genoscope - CEA"/>
            <person name="William W."/>
        </authorList>
    </citation>
    <scope>NUCLEOTIDE SEQUENCE</scope>
</reference>
<dbReference type="GO" id="GO:0016020">
    <property type="term" value="C:membrane"/>
    <property type="evidence" value="ECO:0007669"/>
    <property type="project" value="TreeGrafter"/>
</dbReference>
<dbReference type="GO" id="GO:0007015">
    <property type="term" value="P:actin filament organization"/>
    <property type="evidence" value="ECO:0007669"/>
    <property type="project" value="TreeGrafter"/>
</dbReference>
<proteinExistence type="inferred from homology"/>
<keyword evidence="12" id="KW-1185">Reference proteome</keyword>
<evidence type="ECO:0000313" key="12">
    <source>
        <dbReference type="Proteomes" id="UP000789595"/>
    </source>
</evidence>
<dbReference type="Pfam" id="PF00063">
    <property type="entry name" value="Myosin_head"/>
    <property type="match status" value="1"/>
</dbReference>
<evidence type="ECO:0000256" key="2">
    <source>
        <dbReference type="ARBA" id="ARBA00022840"/>
    </source>
</evidence>
<organism evidence="10">
    <name type="scientific">Pelagomonas calceolata</name>
    <dbReference type="NCBI Taxonomy" id="35677"/>
    <lineage>
        <taxon>Eukaryota</taxon>
        <taxon>Sar</taxon>
        <taxon>Stramenopiles</taxon>
        <taxon>Ochrophyta</taxon>
        <taxon>Pelagophyceae</taxon>
        <taxon>Pelagomonadales</taxon>
        <taxon>Pelagomonadaceae</taxon>
        <taxon>Pelagomonas</taxon>
    </lineage>
</organism>
<dbReference type="PROSITE" id="PS51456">
    <property type="entry name" value="MYOSIN_MOTOR"/>
    <property type="match status" value="1"/>
</dbReference>
<dbReference type="Gene3D" id="1.10.10.820">
    <property type="match status" value="1"/>
</dbReference>
<feature type="domain" description="Myosin motor" evidence="9">
    <location>
        <begin position="66"/>
        <end position="676"/>
    </location>
</feature>
<dbReference type="CDD" id="cd00124">
    <property type="entry name" value="MYSc"/>
    <property type="match status" value="1"/>
</dbReference>
<evidence type="ECO:0000256" key="4">
    <source>
        <dbReference type="ARBA" id="ARBA00023175"/>
    </source>
</evidence>
<accession>A0A7S4E9Z3</accession>
<evidence type="ECO:0000259" key="9">
    <source>
        <dbReference type="PROSITE" id="PS51456"/>
    </source>
</evidence>
<dbReference type="EMBL" id="CAKKNE010000001">
    <property type="protein sequence ID" value="CAH0364400.1"/>
    <property type="molecule type" value="Genomic_DNA"/>
</dbReference>
<feature type="region of interest" description="Actin-binding" evidence="6">
    <location>
        <begin position="565"/>
        <end position="587"/>
    </location>
</feature>
<dbReference type="PANTHER" id="PTHR13140">
    <property type="entry name" value="MYOSIN"/>
    <property type="match status" value="1"/>
</dbReference>
<dbReference type="GO" id="GO:0051015">
    <property type="term" value="F:actin filament binding"/>
    <property type="evidence" value="ECO:0007669"/>
    <property type="project" value="TreeGrafter"/>
</dbReference>
<dbReference type="AlphaFoldDB" id="A0A7S4E9Z3"/>
<dbReference type="InterPro" id="IPR036961">
    <property type="entry name" value="Kinesin_motor_dom_sf"/>
</dbReference>